<dbReference type="EMBL" id="JACEIK010003442">
    <property type="protein sequence ID" value="MCD9641725.1"/>
    <property type="molecule type" value="Genomic_DNA"/>
</dbReference>
<gene>
    <name evidence="1" type="ORF">HAX54_028149</name>
</gene>
<keyword evidence="2" id="KW-1185">Reference proteome</keyword>
<organism evidence="1 2">
    <name type="scientific">Datura stramonium</name>
    <name type="common">Jimsonweed</name>
    <name type="synonym">Common thornapple</name>
    <dbReference type="NCBI Taxonomy" id="4076"/>
    <lineage>
        <taxon>Eukaryota</taxon>
        <taxon>Viridiplantae</taxon>
        <taxon>Streptophyta</taxon>
        <taxon>Embryophyta</taxon>
        <taxon>Tracheophyta</taxon>
        <taxon>Spermatophyta</taxon>
        <taxon>Magnoliopsida</taxon>
        <taxon>eudicotyledons</taxon>
        <taxon>Gunneridae</taxon>
        <taxon>Pentapetalae</taxon>
        <taxon>asterids</taxon>
        <taxon>lamiids</taxon>
        <taxon>Solanales</taxon>
        <taxon>Solanaceae</taxon>
        <taxon>Solanoideae</taxon>
        <taxon>Datureae</taxon>
        <taxon>Datura</taxon>
    </lineage>
</organism>
<proteinExistence type="predicted"/>
<evidence type="ECO:0000313" key="2">
    <source>
        <dbReference type="Proteomes" id="UP000823775"/>
    </source>
</evidence>
<sequence>LGIQTPSQLITLVLYVLKAQPLAVEFPKVRVHPYRPSGYGGYDGHSGSSQ</sequence>
<evidence type="ECO:0000313" key="1">
    <source>
        <dbReference type="EMBL" id="MCD9641725.1"/>
    </source>
</evidence>
<reference evidence="1 2" key="1">
    <citation type="journal article" date="2021" name="BMC Genomics">
        <title>Datura genome reveals duplications of psychoactive alkaloid biosynthetic genes and high mutation rate following tissue culture.</title>
        <authorList>
            <person name="Rajewski A."/>
            <person name="Carter-House D."/>
            <person name="Stajich J."/>
            <person name="Litt A."/>
        </authorList>
    </citation>
    <scope>NUCLEOTIDE SEQUENCE [LARGE SCALE GENOMIC DNA]</scope>
    <source>
        <strain evidence="1">AR-01</strain>
    </source>
</reference>
<name>A0ABS8V6C5_DATST</name>
<comment type="caution">
    <text evidence="1">The sequence shown here is derived from an EMBL/GenBank/DDBJ whole genome shotgun (WGS) entry which is preliminary data.</text>
</comment>
<dbReference type="Proteomes" id="UP000823775">
    <property type="component" value="Unassembled WGS sequence"/>
</dbReference>
<feature type="non-terminal residue" evidence="1">
    <location>
        <position position="1"/>
    </location>
</feature>
<protein>
    <submittedName>
        <fullName evidence="1">Uncharacterized protein</fullName>
    </submittedName>
</protein>
<accession>A0ABS8V6C5</accession>